<dbReference type="EMBL" id="BIFS01000002">
    <property type="protein sequence ID" value="GCE23939.1"/>
    <property type="molecule type" value="Genomic_DNA"/>
</dbReference>
<gene>
    <name evidence="2" type="ORF">KDK_77390</name>
</gene>
<evidence type="ECO:0000313" key="3">
    <source>
        <dbReference type="Proteomes" id="UP000287188"/>
    </source>
</evidence>
<keyword evidence="1" id="KW-1133">Transmembrane helix</keyword>
<feature type="transmembrane region" description="Helical" evidence="1">
    <location>
        <begin position="40"/>
        <end position="61"/>
    </location>
</feature>
<keyword evidence="1" id="KW-0472">Membrane</keyword>
<proteinExistence type="predicted"/>
<keyword evidence="3" id="KW-1185">Reference proteome</keyword>
<organism evidence="2 3">
    <name type="scientific">Dictyobacter kobayashii</name>
    <dbReference type="NCBI Taxonomy" id="2014872"/>
    <lineage>
        <taxon>Bacteria</taxon>
        <taxon>Bacillati</taxon>
        <taxon>Chloroflexota</taxon>
        <taxon>Ktedonobacteria</taxon>
        <taxon>Ktedonobacterales</taxon>
        <taxon>Dictyobacteraceae</taxon>
        <taxon>Dictyobacter</taxon>
    </lineage>
</organism>
<sequence>MMLLNSWEIFTLYPLDGAWNVKLLALRMASVASSTVNNLVVLYALRCPGLIAASVTAVAVLTRLQATYTKKHEES</sequence>
<evidence type="ECO:0000256" key="1">
    <source>
        <dbReference type="SAM" id="Phobius"/>
    </source>
</evidence>
<accession>A0A402AXY3</accession>
<dbReference type="RefSeq" id="WP_126557253.1">
    <property type="nucleotide sequence ID" value="NZ_BIFS01000002.1"/>
</dbReference>
<comment type="caution">
    <text evidence="2">The sequence shown here is derived from an EMBL/GenBank/DDBJ whole genome shotgun (WGS) entry which is preliminary data.</text>
</comment>
<protein>
    <submittedName>
        <fullName evidence="2">Uncharacterized protein</fullName>
    </submittedName>
</protein>
<dbReference type="Proteomes" id="UP000287188">
    <property type="component" value="Unassembled WGS sequence"/>
</dbReference>
<dbReference type="AlphaFoldDB" id="A0A402AXY3"/>
<evidence type="ECO:0000313" key="2">
    <source>
        <dbReference type="EMBL" id="GCE23939.1"/>
    </source>
</evidence>
<keyword evidence="1" id="KW-0812">Transmembrane</keyword>
<name>A0A402AXY3_9CHLR</name>
<reference evidence="3" key="1">
    <citation type="submission" date="2018-12" db="EMBL/GenBank/DDBJ databases">
        <title>Tengunoibacter tsumagoiensis gen. nov., sp. nov., Dictyobacter kobayashii sp. nov., D. alpinus sp. nov., and D. joshuensis sp. nov. and description of Dictyobacteraceae fam. nov. within the order Ktedonobacterales isolated from Tengu-no-mugimeshi.</title>
        <authorList>
            <person name="Wang C.M."/>
            <person name="Zheng Y."/>
            <person name="Sakai Y."/>
            <person name="Toyoda A."/>
            <person name="Minakuchi Y."/>
            <person name="Abe K."/>
            <person name="Yokota A."/>
            <person name="Yabe S."/>
        </authorList>
    </citation>
    <scope>NUCLEOTIDE SEQUENCE [LARGE SCALE GENOMIC DNA]</scope>
    <source>
        <strain evidence="3">Uno11</strain>
    </source>
</reference>